<name>W5MK29_LEPOC</name>
<reference evidence="12" key="1">
    <citation type="submission" date="2011-12" db="EMBL/GenBank/DDBJ databases">
        <title>The Draft Genome of Lepisosteus oculatus.</title>
        <authorList>
            <consortium name="The Broad Institute Genome Assembly &amp; Analysis Group"/>
            <consortium name="Computational R&amp;D Group"/>
            <consortium name="and Sequencing Platform"/>
            <person name="Di Palma F."/>
            <person name="Alfoldi J."/>
            <person name="Johnson J."/>
            <person name="Berlin A."/>
            <person name="Gnerre S."/>
            <person name="Jaffe D."/>
            <person name="MacCallum I."/>
            <person name="Young S."/>
            <person name="Walker B.J."/>
            <person name="Lander E.S."/>
            <person name="Lindblad-Toh K."/>
        </authorList>
    </citation>
    <scope>NUCLEOTIDE SEQUENCE [LARGE SCALE GENOMIC DNA]</scope>
</reference>
<evidence type="ECO:0000313" key="11">
    <source>
        <dbReference type="Ensembl" id="ENSLOCP00000008738.1"/>
    </source>
</evidence>
<keyword evidence="7" id="KW-1015">Disulfide bond</keyword>
<keyword evidence="2 9" id="KW-0349">Heme</keyword>
<keyword evidence="5" id="KW-0560">Oxidoreductase</keyword>
<evidence type="ECO:0000256" key="1">
    <source>
        <dbReference type="ARBA" id="ARBA00001970"/>
    </source>
</evidence>
<proteinExistence type="inferred from homology"/>
<dbReference type="OMA" id="INCEESC"/>
<feature type="binding site" description="axial binding residue" evidence="9">
    <location>
        <position position="488"/>
    </location>
    <ligand>
        <name>heme b</name>
        <dbReference type="ChEBI" id="CHEBI:60344"/>
    </ligand>
    <ligandPart>
        <name>Fe</name>
        <dbReference type="ChEBI" id="CHEBI:18248"/>
    </ligandPart>
</feature>
<feature type="signal peptide" evidence="10">
    <location>
        <begin position="1"/>
        <end position="22"/>
    </location>
</feature>
<dbReference type="PRINTS" id="PR00457">
    <property type="entry name" value="ANPEROXIDASE"/>
</dbReference>
<dbReference type="InParanoid" id="W5MK29"/>
<dbReference type="PANTHER" id="PTHR11475">
    <property type="entry name" value="OXIDASE/PEROXIDASE"/>
    <property type="match status" value="1"/>
</dbReference>
<dbReference type="InterPro" id="IPR037120">
    <property type="entry name" value="Haem_peroxidase_sf_animal"/>
</dbReference>
<sequence>TEMPRLLLVAVFVIFLALPAVSDKHGASPFVKRAVEKAIRAVDAAYKYSREVNLAKLQSVSVKASDRLSFLKRPARDTRTAVRAAEYMENALRIIQERAHHIHKRSLNATDLLTDDDLNTLVRLTGCAARTRSPSCFTTPLVDKYRTITAVCNNKKNPRLGSSNTPFARWLPPEYENGLFTPRGWDPTKLVNGRLLPLVREVSNKILSTHNEDVEHDTVYTHLLVIFGQWTDHDLTFTPMSPSIRSFSNGINCDASCDQASPCFPIRIPSNDTRIQDRSACIPFFRSAPACGTGDNGYAFGAPNVRQQINALTAFLDVGQVYGSEESLAKTLRNLTNDLGLLAVNQEFTDNGRELLPFKTMSINMCATRRKVTQNNSLQEIPCFVAGDVRVDENIGLTSVHTLFVREHNRLARALSKLNPHWSGEEIYQVARKIMGGYHQVMTLRDFLPHIVGPDTMARLLPAYTGYDEGIDASIANVFATAAFRFAHLMLQPFMFRLDENYKEHPQFPSVLLHNAMFTPWRVVFEGGIDPLIRGLAGRPAKLNTQEHMMHDELRERLFQLTSRLALDLGSLNMQRGRDHGLPGYNAWRRFCGLSDPKNAKQLAGVLNNKDLADRLLELYGTPENIDVWLGGVSEPFVKGGRVGPLFACLIGTQFQKIRNGDRLWWERPEVFTRRQQESLSRVSMARIICDNTGIRDVPQDPFLYQPRGSGYTRCSEIPKFDLSPWKVAGIPLFGISSEIKLSSCTLSRPCDLEKSIITAV</sequence>
<dbReference type="SUPFAM" id="SSF48113">
    <property type="entry name" value="Heme-dependent peroxidases"/>
    <property type="match status" value="1"/>
</dbReference>
<keyword evidence="12" id="KW-1185">Reference proteome</keyword>
<dbReference type="STRING" id="7918.ENSLOCP00000008738"/>
<dbReference type="Bgee" id="ENSLOCG00000007217">
    <property type="expression patterns" value="Expressed in pharyngeal gill"/>
</dbReference>
<dbReference type="EMBL" id="AHAT01020295">
    <property type="status" value="NOT_ANNOTATED_CDS"/>
    <property type="molecule type" value="Genomic_DNA"/>
</dbReference>
<dbReference type="InterPro" id="IPR019791">
    <property type="entry name" value="Haem_peroxidase_animal"/>
</dbReference>
<dbReference type="GO" id="GO:0020037">
    <property type="term" value="F:heme binding"/>
    <property type="evidence" value="ECO:0007669"/>
    <property type="project" value="InterPro"/>
</dbReference>
<comment type="similarity">
    <text evidence="8">Belongs to the peroxidase family. XPO subfamily.</text>
</comment>
<evidence type="ECO:0000256" key="5">
    <source>
        <dbReference type="ARBA" id="ARBA00023002"/>
    </source>
</evidence>
<dbReference type="PROSITE" id="PS50292">
    <property type="entry name" value="PEROXIDASE_3"/>
    <property type="match status" value="1"/>
</dbReference>
<feature type="chain" id="PRO_5004866189" evidence="10">
    <location>
        <begin position="23"/>
        <end position="761"/>
    </location>
</feature>
<evidence type="ECO:0000256" key="7">
    <source>
        <dbReference type="ARBA" id="ARBA00023157"/>
    </source>
</evidence>
<evidence type="ECO:0000256" key="6">
    <source>
        <dbReference type="ARBA" id="ARBA00023004"/>
    </source>
</evidence>
<dbReference type="GeneTree" id="ENSGT00940000156009"/>
<reference evidence="11" key="2">
    <citation type="submission" date="2025-08" db="UniProtKB">
        <authorList>
            <consortium name="Ensembl"/>
        </authorList>
    </citation>
    <scope>IDENTIFICATION</scope>
</reference>
<dbReference type="GO" id="GO:0006979">
    <property type="term" value="P:response to oxidative stress"/>
    <property type="evidence" value="ECO:0007669"/>
    <property type="project" value="InterPro"/>
</dbReference>
<comment type="cofactor">
    <cofactor evidence="1">
        <name>heme b</name>
        <dbReference type="ChEBI" id="CHEBI:60344"/>
    </cofactor>
</comment>
<dbReference type="AlphaFoldDB" id="W5MK29"/>
<dbReference type="Gene3D" id="1.10.640.10">
    <property type="entry name" value="Haem peroxidase domain superfamily, animal type"/>
    <property type="match status" value="1"/>
</dbReference>
<reference evidence="11" key="3">
    <citation type="submission" date="2025-09" db="UniProtKB">
        <authorList>
            <consortium name="Ensembl"/>
        </authorList>
    </citation>
    <scope>IDENTIFICATION</scope>
</reference>
<keyword evidence="4 10" id="KW-0732">Signal</keyword>
<dbReference type="PANTHER" id="PTHR11475:SF63">
    <property type="entry name" value="EOSINOPHIL PEROXIDASE"/>
    <property type="match status" value="1"/>
</dbReference>
<dbReference type="eggNOG" id="KOG2408">
    <property type="taxonomic scope" value="Eukaryota"/>
</dbReference>
<dbReference type="GO" id="GO:0005615">
    <property type="term" value="C:extracellular space"/>
    <property type="evidence" value="ECO:0000318"/>
    <property type="project" value="GO_Central"/>
</dbReference>
<dbReference type="HOGENOM" id="CLU_006087_1_1_1"/>
<evidence type="ECO:0000256" key="8">
    <source>
        <dbReference type="ARBA" id="ARBA00061342"/>
    </source>
</evidence>
<dbReference type="InterPro" id="IPR010255">
    <property type="entry name" value="Haem_peroxidase_sf"/>
</dbReference>
<dbReference type="GO" id="GO:0046872">
    <property type="term" value="F:metal ion binding"/>
    <property type="evidence" value="ECO:0007669"/>
    <property type="project" value="UniProtKB-KW"/>
</dbReference>
<dbReference type="GO" id="GO:0004601">
    <property type="term" value="F:peroxidase activity"/>
    <property type="evidence" value="ECO:0000318"/>
    <property type="project" value="GO_Central"/>
</dbReference>
<evidence type="ECO:0000256" key="9">
    <source>
        <dbReference type="PIRSR" id="PIRSR619791-2"/>
    </source>
</evidence>
<dbReference type="FunFam" id="1.10.640.10:FF:000001">
    <property type="entry name" value="Peroxidasin homolog"/>
    <property type="match status" value="1"/>
</dbReference>
<protein>
    <submittedName>
        <fullName evidence="11">Myeloid-specific peroxidase</fullName>
    </submittedName>
</protein>
<accession>W5MK29</accession>
<keyword evidence="6 9" id="KW-0408">Iron</keyword>
<keyword evidence="3 9" id="KW-0479">Metal-binding</keyword>
<evidence type="ECO:0000313" key="12">
    <source>
        <dbReference type="Proteomes" id="UP000018468"/>
    </source>
</evidence>
<dbReference type="Pfam" id="PF03098">
    <property type="entry name" value="An_peroxidase"/>
    <property type="match status" value="1"/>
</dbReference>
<evidence type="ECO:0000256" key="2">
    <source>
        <dbReference type="ARBA" id="ARBA00022617"/>
    </source>
</evidence>
<evidence type="ECO:0000256" key="4">
    <source>
        <dbReference type="ARBA" id="ARBA00022729"/>
    </source>
</evidence>
<evidence type="ECO:0000256" key="3">
    <source>
        <dbReference type="ARBA" id="ARBA00022723"/>
    </source>
</evidence>
<dbReference type="Proteomes" id="UP000018468">
    <property type="component" value="Linkage group LG17"/>
</dbReference>
<organism evidence="11 12">
    <name type="scientific">Lepisosteus oculatus</name>
    <name type="common">Spotted gar</name>
    <dbReference type="NCBI Taxonomy" id="7918"/>
    <lineage>
        <taxon>Eukaryota</taxon>
        <taxon>Metazoa</taxon>
        <taxon>Chordata</taxon>
        <taxon>Craniata</taxon>
        <taxon>Vertebrata</taxon>
        <taxon>Euteleostomi</taxon>
        <taxon>Actinopterygii</taxon>
        <taxon>Neopterygii</taxon>
        <taxon>Holostei</taxon>
        <taxon>Semionotiformes</taxon>
        <taxon>Lepisosteidae</taxon>
        <taxon>Lepisosteus</taxon>
    </lineage>
</organism>
<dbReference type="Ensembl" id="ENSLOCT00000008748.1">
    <property type="protein sequence ID" value="ENSLOCP00000008738.1"/>
    <property type="gene ID" value="ENSLOCG00000007217.1"/>
</dbReference>
<evidence type="ECO:0000256" key="10">
    <source>
        <dbReference type="SAM" id="SignalP"/>
    </source>
</evidence>